<dbReference type="EMBL" id="CADEHS020000006">
    <property type="protein sequence ID" value="CAG9942449.1"/>
    <property type="molecule type" value="Genomic_DNA"/>
</dbReference>
<keyword evidence="2" id="KW-1185">Reference proteome</keyword>
<reference evidence="1" key="1">
    <citation type="submission" date="2020-04" db="EMBL/GenBank/DDBJ databases">
        <authorList>
            <person name="Broberg M."/>
        </authorList>
    </citation>
    <scope>NUCLEOTIDE SEQUENCE</scope>
</reference>
<gene>
    <name evidence="1" type="ORF">CRV2_00009384</name>
</gene>
<dbReference type="Proteomes" id="UP000836387">
    <property type="component" value="Unassembled WGS sequence"/>
</dbReference>
<name>A0ACA9TNR7_BIOOC</name>
<evidence type="ECO:0000313" key="2">
    <source>
        <dbReference type="Proteomes" id="UP000836387"/>
    </source>
</evidence>
<sequence length="132" mass="14337">MPFQSRLDIITGAIGTLLIGSGLYGVMSPAKMGRAFGVIDVTRDMAVFYPGIGGRNISAGLAVWAMTLTGQRRALGTFLICWMCTGIADTYVLLTHWKPVDTVWLHVFNTFMLGFLEEGAVEMKQEAEGSLS</sequence>
<protein>
    <submittedName>
        <fullName evidence="1">Uncharacterized protein</fullName>
    </submittedName>
</protein>
<accession>A0ACA9TNR7</accession>
<comment type="caution">
    <text evidence="1">The sequence shown here is derived from an EMBL/GenBank/DDBJ whole genome shotgun (WGS) entry which is preliminary data.</text>
</comment>
<reference evidence="1" key="2">
    <citation type="submission" date="2021-10" db="EMBL/GenBank/DDBJ databases">
        <authorList>
            <person name="Piombo E."/>
        </authorList>
    </citation>
    <scope>NUCLEOTIDE SEQUENCE</scope>
</reference>
<organism evidence="1 2">
    <name type="scientific">Clonostachys rosea f. rosea IK726</name>
    <dbReference type="NCBI Taxonomy" id="1349383"/>
    <lineage>
        <taxon>Eukaryota</taxon>
        <taxon>Fungi</taxon>
        <taxon>Dikarya</taxon>
        <taxon>Ascomycota</taxon>
        <taxon>Pezizomycotina</taxon>
        <taxon>Sordariomycetes</taxon>
        <taxon>Hypocreomycetidae</taxon>
        <taxon>Hypocreales</taxon>
        <taxon>Bionectriaceae</taxon>
        <taxon>Clonostachys</taxon>
    </lineage>
</organism>
<proteinExistence type="predicted"/>
<evidence type="ECO:0000313" key="1">
    <source>
        <dbReference type="EMBL" id="CAG9942449.1"/>
    </source>
</evidence>